<dbReference type="Proteomes" id="UP000075243">
    <property type="component" value="Unassembled WGS sequence"/>
</dbReference>
<evidence type="ECO:0000256" key="6">
    <source>
        <dbReference type="ARBA" id="ARBA00022963"/>
    </source>
</evidence>
<comment type="subcellular location">
    <subcellularLocation>
        <location evidence="1">Secreted</location>
    </subcellularLocation>
</comment>
<evidence type="ECO:0000256" key="5">
    <source>
        <dbReference type="ARBA" id="ARBA00022801"/>
    </source>
</evidence>
<dbReference type="SUPFAM" id="SSF52266">
    <property type="entry name" value="SGNH hydrolase"/>
    <property type="match status" value="1"/>
</dbReference>
<gene>
    <name evidence="8" type="ORF">KK1_042516</name>
</gene>
<reference evidence="8" key="1">
    <citation type="journal article" date="2012" name="Nat. Biotechnol.">
        <title>Draft genome sequence of pigeonpea (Cajanus cajan), an orphan legume crop of resource-poor farmers.</title>
        <authorList>
            <person name="Varshney R.K."/>
            <person name="Chen W."/>
            <person name="Li Y."/>
            <person name="Bharti A.K."/>
            <person name="Saxena R.K."/>
            <person name="Schlueter J.A."/>
            <person name="Donoghue M.T."/>
            <person name="Azam S."/>
            <person name="Fan G."/>
            <person name="Whaley A.M."/>
            <person name="Farmer A.D."/>
            <person name="Sheridan J."/>
            <person name="Iwata A."/>
            <person name="Tuteja R."/>
            <person name="Penmetsa R.V."/>
            <person name="Wu W."/>
            <person name="Upadhyaya H.D."/>
            <person name="Yang S.P."/>
            <person name="Shah T."/>
            <person name="Saxena K.B."/>
            <person name="Michael T."/>
            <person name="McCombie W.R."/>
            <person name="Yang B."/>
            <person name="Zhang G."/>
            <person name="Yang H."/>
            <person name="Wang J."/>
            <person name="Spillane C."/>
            <person name="Cook D.R."/>
            <person name="May G.D."/>
            <person name="Xu X."/>
            <person name="Jackson S.A."/>
        </authorList>
    </citation>
    <scope>NUCLEOTIDE SEQUENCE [LARGE SCALE GENOMIC DNA]</scope>
</reference>
<evidence type="ECO:0000256" key="4">
    <source>
        <dbReference type="ARBA" id="ARBA00022729"/>
    </source>
</evidence>
<evidence type="ECO:0000313" key="9">
    <source>
        <dbReference type="Proteomes" id="UP000075243"/>
    </source>
</evidence>
<dbReference type="AlphaFoldDB" id="A0A151R1E6"/>
<keyword evidence="5" id="KW-0378">Hydrolase</keyword>
<dbReference type="InterPro" id="IPR036514">
    <property type="entry name" value="SGNH_hydro_sf"/>
</dbReference>
<evidence type="ECO:0000256" key="7">
    <source>
        <dbReference type="ARBA" id="ARBA00023098"/>
    </source>
</evidence>
<dbReference type="Gramene" id="C.cajan_39412.t">
    <property type="protein sequence ID" value="C.cajan_39412.t"/>
    <property type="gene ID" value="C.cajan_39412"/>
</dbReference>
<dbReference type="Pfam" id="PF00657">
    <property type="entry name" value="Lipase_GDSL"/>
    <property type="match status" value="1"/>
</dbReference>
<evidence type="ECO:0000313" key="8">
    <source>
        <dbReference type="EMBL" id="KYP36370.1"/>
    </source>
</evidence>
<dbReference type="InterPro" id="IPR035669">
    <property type="entry name" value="SGNH_plant_lipase-like"/>
</dbReference>
<evidence type="ECO:0000256" key="2">
    <source>
        <dbReference type="ARBA" id="ARBA00008668"/>
    </source>
</evidence>
<dbReference type="GO" id="GO:0005576">
    <property type="term" value="C:extracellular region"/>
    <property type="evidence" value="ECO:0007669"/>
    <property type="project" value="UniProtKB-SubCell"/>
</dbReference>
<dbReference type="Gene3D" id="3.40.50.1110">
    <property type="entry name" value="SGNH hydrolase"/>
    <property type="match status" value="1"/>
</dbReference>
<organism evidence="8 9">
    <name type="scientific">Cajanus cajan</name>
    <name type="common">Pigeon pea</name>
    <name type="synonym">Cajanus indicus</name>
    <dbReference type="NCBI Taxonomy" id="3821"/>
    <lineage>
        <taxon>Eukaryota</taxon>
        <taxon>Viridiplantae</taxon>
        <taxon>Streptophyta</taxon>
        <taxon>Embryophyta</taxon>
        <taxon>Tracheophyta</taxon>
        <taxon>Spermatophyta</taxon>
        <taxon>Magnoliopsida</taxon>
        <taxon>eudicotyledons</taxon>
        <taxon>Gunneridae</taxon>
        <taxon>Pentapetalae</taxon>
        <taxon>rosids</taxon>
        <taxon>fabids</taxon>
        <taxon>Fabales</taxon>
        <taxon>Fabaceae</taxon>
        <taxon>Papilionoideae</taxon>
        <taxon>50 kb inversion clade</taxon>
        <taxon>NPAAA clade</taxon>
        <taxon>indigoferoid/millettioid clade</taxon>
        <taxon>Phaseoleae</taxon>
        <taxon>Cajanus</taxon>
    </lineage>
</organism>
<dbReference type="PANTHER" id="PTHR45650:SF77">
    <property type="entry name" value="GDSL-LIKE LIPASE_ACYLHYDROLASE"/>
    <property type="match status" value="1"/>
</dbReference>
<protein>
    <submittedName>
        <fullName evidence="8">GDSL esterase/lipase At1g29670 family</fullName>
    </submittedName>
</protein>
<keyword evidence="4" id="KW-0732">Signal</keyword>
<keyword evidence="7" id="KW-0443">Lipid metabolism</keyword>
<sequence>MVLGLWSGVGGAQQAPCYFIFGDSLADSGNSNQLWSLVKANYLPYGIDFPFGPTGRFSNGKTISDVLAELLRVNGYVRPYARATFRDLFNGLNYASAAAGIRQETGQHLGGRMSFREQVQNYLRTVSLMLNFLGDERRTLDYLSKCIYSIDLGSNDYLNNYFMSQLYSSSRQFTPEQYANVLTQEYAQQLRIMYNYGARKIALFGLGPIGCSPIALAQNSPDGRTCVARINSATQLFNNGLRSLVDQLNNQLSGARFIYINVSGIVQDIIRNPSSFGIRVTNEGCCSVGRNNGEVTCLPLQPPCWNRNEFLFWDAFHLTEAANSVIGRRAYNAQSESDAYPIDINRLAQI</sequence>
<evidence type="ECO:0000256" key="3">
    <source>
        <dbReference type="ARBA" id="ARBA00022525"/>
    </source>
</evidence>
<keyword evidence="9" id="KW-1185">Reference proteome</keyword>
<comment type="similarity">
    <text evidence="2">Belongs to the 'GDSL' lipolytic enzyme family.</text>
</comment>
<dbReference type="CDD" id="cd01837">
    <property type="entry name" value="SGNH_plant_lipase_like"/>
    <property type="match status" value="1"/>
</dbReference>
<keyword evidence="3" id="KW-0964">Secreted</keyword>
<dbReference type="GO" id="GO:0016788">
    <property type="term" value="F:hydrolase activity, acting on ester bonds"/>
    <property type="evidence" value="ECO:0007669"/>
    <property type="project" value="InterPro"/>
</dbReference>
<dbReference type="InterPro" id="IPR051238">
    <property type="entry name" value="GDSL_esterase/lipase"/>
</dbReference>
<dbReference type="InterPro" id="IPR001087">
    <property type="entry name" value="GDSL"/>
</dbReference>
<proteinExistence type="inferred from homology"/>
<dbReference type="GO" id="GO:0016042">
    <property type="term" value="P:lipid catabolic process"/>
    <property type="evidence" value="ECO:0007669"/>
    <property type="project" value="UniProtKB-KW"/>
</dbReference>
<evidence type="ECO:0000256" key="1">
    <source>
        <dbReference type="ARBA" id="ARBA00004613"/>
    </source>
</evidence>
<accession>A0A151R1E6</accession>
<dbReference type="EMBL" id="KQ484226">
    <property type="protein sequence ID" value="KYP36370.1"/>
    <property type="molecule type" value="Genomic_DNA"/>
</dbReference>
<name>A0A151R1E6_CAJCA</name>
<keyword evidence="6" id="KW-0442">Lipid degradation</keyword>
<dbReference type="PANTHER" id="PTHR45650">
    <property type="entry name" value="GDSL-LIKE LIPASE/ACYLHYDROLASE-RELATED"/>
    <property type="match status" value="1"/>
</dbReference>
<dbReference type="OMA" id="MHHEGAC"/>